<dbReference type="GO" id="GO:0033204">
    <property type="term" value="F:ribonuclease P RNA binding"/>
    <property type="evidence" value="ECO:0007669"/>
    <property type="project" value="InterPro"/>
</dbReference>
<dbReference type="OrthoDB" id="24745at2759"/>
<evidence type="ECO:0000256" key="2">
    <source>
        <dbReference type="ARBA" id="ARBA00010800"/>
    </source>
</evidence>
<evidence type="ECO:0000313" key="9">
    <source>
        <dbReference type="Proteomes" id="UP000092321"/>
    </source>
</evidence>
<sequence>MVRLKNRYILFEILYPPTGETLSENIILQHRHQKNNEKLNITSKMIVYELKKMIRIYLGDQGLAKANIMLQMKYFNSTTSMGILKCSFDFYKIVILGLSMIQQLSTGGDNGSFIKGMFINVLKLSATIKKVEEFGIERNKKLIKRINFAQRKNNNLNIDFESVDKSIIIQIF</sequence>
<dbReference type="GO" id="GO:0001682">
    <property type="term" value="P:tRNA 5'-leader removal"/>
    <property type="evidence" value="ECO:0007669"/>
    <property type="project" value="InterPro"/>
</dbReference>
<evidence type="ECO:0000256" key="3">
    <source>
        <dbReference type="ARBA" id="ARBA00022552"/>
    </source>
</evidence>
<name>A0A1B7TA32_9ASCO</name>
<keyword evidence="9" id="KW-1185">Reference proteome</keyword>
<comment type="catalytic activity">
    <reaction evidence="7">
        <text>Endonucleolytic cleavage of RNA, removing 5'-extranucleotides from tRNA precursor.</text>
        <dbReference type="EC" id="3.1.26.5"/>
    </reaction>
</comment>
<dbReference type="GO" id="GO:0006364">
    <property type="term" value="P:rRNA processing"/>
    <property type="evidence" value="ECO:0007669"/>
    <property type="project" value="UniProtKB-KW"/>
</dbReference>
<keyword evidence="5" id="KW-0539">Nucleus</keyword>
<dbReference type="Pfam" id="PF01900">
    <property type="entry name" value="RNase_P_Rpp14"/>
    <property type="match status" value="1"/>
</dbReference>
<comment type="caution">
    <text evidence="8">The sequence shown here is derived from an EMBL/GenBank/DDBJ whole genome shotgun (WGS) entry which is preliminary data.</text>
</comment>
<keyword evidence="3" id="KW-0698">rRNA processing</keyword>
<reference evidence="9" key="1">
    <citation type="journal article" date="2016" name="Proc. Natl. Acad. Sci. U.S.A.">
        <title>Comparative genomics of biotechnologically important yeasts.</title>
        <authorList>
            <person name="Riley R."/>
            <person name="Haridas S."/>
            <person name="Wolfe K.H."/>
            <person name="Lopes M.R."/>
            <person name="Hittinger C.T."/>
            <person name="Goeker M."/>
            <person name="Salamov A.A."/>
            <person name="Wisecaver J.H."/>
            <person name="Long T.M."/>
            <person name="Calvey C.H."/>
            <person name="Aerts A.L."/>
            <person name="Barry K.W."/>
            <person name="Choi C."/>
            <person name="Clum A."/>
            <person name="Coughlan A.Y."/>
            <person name="Deshpande S."/>
            <person name="Douglass A.P."/>
            <person name="Hanson S.J."/>
            <person name="Klenk H.-P."/>
            <person name="LaButti K.M."/>
            <person name="Lapidus A."/>
            <person name="Lindquist E.A."/>
            <person name="Lipzen A.M."/>
            <person name="Meier-Kolthoff J.P."/>
            <person name="Ohm R.A."/>
            <person name="Otillar R.P."/>
            <person name="Pangilinan J.L."/>
            <person name="Peng Y."/>
            <person name="Rokas A."/>
            <person name="Rosa C.A."/>
            <person name="Scheuner C."/>
            <person name="Sibirny A.A."/>
            <person name="Slot J.C."/>
            <person name="Stielow J.B."/>
            <person name="Sun H."/>
            <person name="Kurtzman C.P."/>
            <person name="Blackwell M."/>
            <person name="Grigoriev I.V."/>
            <person name="Jeffries T.W."/>
        </authorList>
    </citation>
    <scope>NUCLEOTIDE SEQUENCE [LARGE SCALE GENOMIC DNA]</scope>
    <source>
        <strain evidence="9">NRRL Y-1626</strain>
    </source>
</reference>
<gene>
    <name evidence="8" type="ORF">HANVADRAFT_63589</name>
</gene>
<dbReference type="SUPFAM" id="SSF160350">
    <property type="entry name" value="Rnp2-like"/>
    <property type="match status" value="1"/>
</dbReference>
<evidence type="ECO:0000256" key="7">
    <source>
        <dbReference type="PIRNR" id="PIRNR023803"/>
    </source>
</evidence>
<keyword evidence="4 7" id="KW-0819">tRNA processing</keyword>
<dbReference type="Gene3D" id="3.30.70.3250">
    <property type="entry name" value="Ribonuclease P, Pop5 subunit"/>
    <property type="match status" value="1"/>
</dbReference>
<dbReference type="PIRSF" id="PIRSF023803">
    <property type="entry name" value="Ribonuclease_P_prd"/>
    <property type="match status" value="1"/>
</dbReference>
<dbReference type="InterPro" id="IPR038085">
    <property type="entry name" value="Rnp2-like_sf"/>
</dbReference>
<dbReference type="InterPro" id="IPR016819">
    <property type="entry name" value="RNase_P/MRP_POP5"/>
</dbReference>
<comment type="subcellular location">
    <subcellularLocation>
        <location evidence="1">Nucleus</location>
    </subcellularLocation>
</comment>
<dbReference type="GO" id="GO:0030677">
    <property type="term" value="C:ribonuclease P complex"/>
    <property type="evidence" value="ECO:0007669"/>
    <property type="project" value="InterPro"/>
</dbReference>
<evidence type="ECO:0000313" key="8">
    <source>
        <dbReference type="EMBL" id="OBA25565.1"/>
    </source>
</evidence>
<dbReference type="InterPro" id="IPR002759">
    <property type="entry name" value="Pop5/Rpp14/Rnp2-like"/>
</dbReference>
<evidence type="ECO:0000256" key="4">
    <source>
        <dbReference type="ARBA" id="ARBA00022694"/>
    </source>
</evidence>
<comment type="similarity">
    <text evidence="2 7">Belongs to the eukaryotic/archaeal RNase P protein component 2 family.</text>
</comment>
<comment type="function">
    <text evidence="7">Component of ribonuclease P, a protein complex that generates mature tRNA molecules by cleaving their 5'-ends.</text>
</comment>
<evidence type="ECO:0000256" key="1">
    <source>
        <dbReference type="ARBA" id="ARBA00004123"/>
    </source>
</evidence>
<dbReference type="PANTHER" id="PTHR48414">
    <property type="entry name" value="POP5 HOMOLOG, RIBONUCLEASE P_MRP SUBUNIT"/>
    <property type="match status" value="1"/>
</dbReference>
<proteinExistence type="inferred from homology"/>
<protein>
    <recommendedName>
        <fullName evidence="6 7">Ribonuclease P/MRP protein subunit POP5</fullName>
        <ecNumber evidence="7">3.1.26.5</ecNumber>
    </recommendedName>
</protein>
<organism evidence="8 9">
    <name type="scientific">Hanseniaspora valbyensis NRRL Y-1626</name>
    <dbReference type="NCBI Taxonomy" id="766949"/>
    <lineage>
        <taxon>Eukaryota</taxon>
        <taxon>Fungi</taxon>
        <taxon>Dikarya</taxon>
        <taxon>Ascomycota</taxon>
        <taxon>Saccharomycotina</taxon>
        <taxon>Saccharomycetes</taxon>
        <taxon>Saccharomycodales</taxon>
        <taxon>Saccharomycodaceae</taxon>
        <taxon>Hanseniaspora</taxon>
    </lineage>
</organism>
<dbReference type="PANTHER" id="PTHR48414:SF1">
    <property type="entry name" value="POP5 HOMOLOG, RIBONUCLEASE P_MRP SUBUNIT"/>
    <property type="match status" value="1"/>
</dbReference>
<evidence type="ECO:0000256" key="6">
    <source>
        <dbReference type="ARBA" id="ARBA00044198"/>
    </source>
</evidence>
<dbReference type="EC" id="3.1.26.5" evidence="7"/>
<dbReference type="EMBL" id="LXPE01000072">
    <property type="protein sequence ID" value="OBA25565.1"/>
    <property type="molecule type" value="Genomic_DNA"/>
</dbReference>
<dbReference type="GO" id="GO:0005634">
    <property type="term" value="C:nucleus"/>
    <property type="evidence" value="ECO:0007669"/>
    <property type="project" value="UniProtKB-SubCell"/>
</dbReference>
<accession>A0A1B7TA32</accession>
<evidence type="ECO:0000256" key="5">
    <source>
        <dbReference type="ARBA" id="ARBA00023242"/>
    </source>
</evidence>
<dbReference type="Proteomes" id="UP000092321">
    <property type="component" value="Unassembled WGS sequence"/>
</dbReference>
<dbReference type="AlphaFoldDB" id="A0A1B7TA32"/>
<dbReference type="GO" id="GO:0004526">
    <property type="term" value="F:ribonuclease P activity"/>
    <property type="evidence" value="ECO:0007669"/>
    <property type="project" value="UniProtKB-EC"/>
</dbReference>